<dbReference type="Proteomes" id="UP000095767">
    <property type="component" value="Unassembled WGS sequence"/>
</dbReference>
<proteinExistence type="predicted"/>
<keyword evidence="2" id="KW-1185">Reference proteome</keyword>
<sequence>MCIIHMGDLPIERSINLRQRERANFLYLFS</sequence>
<name>A0A1E5V429_9POAL</name>
<gene>
    <name evidence="1" type="ORF">BAE44_0019134</name>
</gene>
<accession>A0A1E5V429</accession>
<protein>
    <submittedName>
        <fullName evidence="1">Uncharacterized protein</fullName>
    </submittedName>
</protein>
<organism evidence="1 2">
    <name type="scientific">Dichanthelium oligosanthes</name>
    <dbReference type="NCBI Taxonomy" id="888268"/>
    <lineage>
        <taxon>Eukaryota</taxon>
        <taxon>Viridiplantae</taxon>
        <taxon>Streptophyta</taxon>
        <taxon>Embryophyta</taxon>
        <taxon>Tracheophyta</taxon>
        <taxon>Spermatophyta</taxon>
        <taxon>Magnoliopsida</taxon>
        <taxon>Liliopsida</taxon>
        <taxon>Poales</taxon>
        <taxon>Poaceae</taxon>
        <taxon>PACMAD clade</taxon>
        <taxon>Panicoideae</taxon>
        <taxon>Panicodae</taxon>
        <taxon>Paniceae</taxon>
        <taxon>Dichantheliinae</taxon>
        <taxon>Dichanthelium</taxon>
    </lineage>
</organism>
<dbReference type="EMBL" id="LWDX02052408">
    <property type="protein sequence ID" value="OEL19848.1"/>
    <property type="molecule type" value="Genomic_DNA"/>
</dbReference>
<evidence type="ECO:0000313" key="1">
    <source>
        <dbReference type="EMBL" id="OEL19848.1"/>
    </source>
</evidence>
<dbReference type="AlphaFoldDB" id="A0A1E5V429"/>
<reference evidence="1 2" key="1">
    <citation type="submission" date="2016-09" db="EMBL/GenBank/DDBJ databases">
        <title>The draft genome of Dichanthelium oligosanthes: A C3 panicoid grass species.</title>
        <authorList>
            <person name="Studer A.J."/>
            <person name="Schnable J.C."/>
            <person name="Brutnell T.P."/>
        </authorList>
    </citation>
    <scope>NUCLEOTIDE SEQUENCE [LARGE SCALE GENOMIC DNA]</scope>
    <source>
        <strain evidence="2">cv. Kellogg 1175</strain>
        <tissue evidence="1">Leaf</tissue>
    </source>
</reference>
<comment type="caution">
    <text evidence="1">The sequence shown here is derived from an EMBL/GenBank/DDBJ whole genome shotgun (WGS) entry which is preliminary data.</text>
</comment>
<evidence type="ECO:0000313" key="2">
    <source>
        <dbReference type="Proteomes" id="UP000095767"/>
    </source>
</evidence>